<organism evidence="1 2">
    <name type="scientific">Escherichia phage PBECO4</name>
    <dbReference type="NCBI Taxonomy" id="1273738"/>
    <lineage>
        <taxon>Viruses</taxon>
        <taxon>Duplodnaviria</taxon>
        <taxon>Heunggongvirae</taxon>
        <taxon>Uroviricota</taxon>
        <taxon>Caudoviricetes</taxon>
        <taxon>Asteriusvirus</taxon>
        <taxon>Asteriusvirus PBECO4</taxon>
    </lineage>
</organism>
<evidence type="ECO:0000313" key="2">
    <source>
        <dbReference type="Proteomes" id="UP000011158"/>
    </source>
</evidence>
<dbReference type="GeneID" id="24643026"/>
<reference evidence="1 2" key="1">
    <citation type="journal article" date="2013" name="Arch. Virol.">
        <title>Genomic analysis of bacteriophage PBECO4 infecting Escherichia coli O157:H7.</title>
        <authorList>
            <person name="Kim M.S."/>
            <person name="Hong S.S."/>
            <person name="Park K."/>
            <person name="Myung H."/>
        </authorList>
    </citation>
    <scope>NUCLEOTIDE SEQUENCE [LARGE SCALE GENOMIC DNA]</scope>
</reference>
<dbReference type="EMBL" id="KC295538">
    <property type="protein sequence ID" value="AGC34973.1"/>
    <property type="molecule type" value="Genomic_DNA"/>
</dbReference>
<dbReference type="KEGG" id="vg:24643026"/>
<name>L7TLH8_9CAUD</name>
<protein>
    <submittedName>
        <fullName evidence="1">Uncharacterized protein</fullName>
    </submittedName>
</protein>
<proteinExistence type="predicted"/>
<keyword evidence="2" id="KW-1185">Reference proteome</keyword>
<evidence type="ECO:0000313" key="1">
    <source>
        <dbReference type="EMBL" id="AGC34973.1"/>
    </source>
</evidence>
<accession>L7TLH8</accession>
<dbReference type="Proteomes" id="UP000011158">
    <property type="component" value="Segment"/>
</dbReference>
<dbReference type="RefSeq" id="YP_009150607.1">
    <property type="nucleotide sequence ID" value="NC_027364.1"/>
</dbReference>
<sequence>MLIDIMPVLCTGFLICIKYSIMNKGGIYVTFCKNVGLWK</sequence>